<name>A0A1G1WIB2_9BACT</name>
<dbReference type="Proteomes" id="UP000177900">
    <property type="component" value="Unassembled WGS sequence"/>
</dbReference>
<feature type="coiled-coil region" evidence="1">
    <location>
        <begin position="22"/>
        <end position="50"/>
    </location>
</feature>
<sequence length="167" mass="19440">MAVIVFLVLYIARGDVWKTKIHDWAEKAKAEQEQRLLEAEQQRVRRLNEANFRKHFGAPPPDTEFQRKTLGPHVIRWLITLAEALHELYEVEEKVILPAEAQTGQGAKFWMAISEQLRAFIDQSKNDFYDARNAAKAMGFNVPESYRDYLKGARELYFAVYGPRVQE</sequence>
<evidence type="ECO:0000313" key="3">
    <source>
        <dbReference type="Proteomes" id="UP000177900"/>
    </source>
</evidence>
<evidence type="ECO:0000313" key="2">
    <source>
        <dbReference type="EMBL" id="OGY27404.1"/>
    </source>
</evidence>
<comment type="caution">
    <text evidence="2">The sequence shown here is derived from an EMBL/GenBank/DDBJ whole genome shotgun (WGS) entry which is preliminary data.</text>
</comment>
<keyword evidence="1" id="KW-0175">Coiled coil</keyword>
<evidence type="ECO:0000256" key="1">
    <source>
        <dbReference type="SAM" id="Coils"/>
    </source>
</evidence>
<reference evidence="2 3" key="1">
    <citation type="journal article" date="2016" name="Nat. Commun.">
        <title>Thousands of microbial genomes shed light on interconnected biogeochemical processes in an aquifer system.</title>
        <authorList>
            <person name="Anantharaman K."/>
            <person name="Brown C.T."/>
            <person name="Hug L.A."/>
            <person name="Sharon I."/>
            <person name="Castelle C.J."/>
            <person name="Probst A.J."/>
            <person name="Thomas B.C."/>
            <person name="Singh A."/>
            <person name="Wilkins M.J."/>
            <person name="Karaoz U."/>
            <person name="Brodie E.L."/>
            <person name="Williams K.H."/>
            <person name="Hubbard S.S."/>
            <person name="Banfield J.F."/>
        </authorList>
    </citation>
    <scope>NUCLEOTIDE SEQUENCE [LARGE SCALE GENOMIC DNA]</scope>
</reference>
<organism evidence="2 3">
    <name type="scientific">Candidatus Woykebacteria bacterium RIFCSPHIGHO2_01_FULL_39_12</name>
    <dbReference type="NCBI Taxonomy" id="1802599"/>
    <lineage>
        <taxon>Bacteria</taxon>
        <taxon>Candidatus Woykeibacteriota</taxon>
    </lineage>
</organism>
<accession>A0A1G1WIB2</accession>
<protein>
    <submittedName>
        <fullName evidence="2">Uncharacterized protein</fullName>
    </submittedName>
</protein>
<gene>
    <name evidence="2" type="ORF">A2864_02465</name>
</gene>
<dbReference type="AlphaFoldDB" id="A0A1G1WIB2"/>
<proteinExistence type="predicted"/>
<dbReference type="EMBL" id="MHCV01000028">
    <property type="protein sequence ID" value="OGY27404.1"/>
    <property type="molecule type" value="Genomic_DNA"/>
</dbReference>